<protein>
    <submittedName>
        <fullName evidence="9">Two-component response regulator ARR2</fullName>
    </submittedName>
</protein>
<dbReference type="PANTHER" id="PTHR31442">
    <property type="entry name" value="HOMEODOMAIN-LIKE SUPERFAMILY PROTEIN-RELATED"/>
    <property type="match status" value="1"/>
</dbReference>
<dbReference type="PROSITE" id="PS50110">
    <property type="entry name" value="RESPONSE_REGULATORY"/>
    <property type="match status" value="1"/>
</dbReference>
<proteinExistence type="predicted"/>
<evidence type="ECO:0000256" key="3">
    <source>
        <dbReference type="ARBA" id="ARBA00023163"/>
    </source>
</evidence>
<feature type="compositionally biased region" description="Polar residues" evidence="6">
    <location>
        <begin position="230"/>
        <end position="240"/>
    </location>
</feature>
<keyword evidence="4" id="KW-0539">Nucleus</keyword>
<evidence type="ECO:0000256" key="6">
    <source>
        <dbReference type="SAM" id="MobiDB-lite"/>
    </source>
</evidence>
<feature type="region of interest" description="Disordered" evidence="6">
    <location>
        <begin position="219"/>
        <end position="302"/>
    </location>
</feature>
<dbReference type="NCBIfam" id="TIGR01557">
    <property type="entry name" value="myb_SHAQKYF"/>
    <property type="match status" value="1"/>
</dbReference>
<dbReference type="InterPro" id="IPR011006">
    <property type="entry name" value="CheY-like_superfamily"/>
</dbReference>
<evidence type="ECO:0000313" key="9">
    <source>
        <dbReference type="EMBL" id="GER53567.1"/>
    </source>
</evidence>
<evidence type="ECO:0000259" key="7">
    <source>
        <dbReference type="PROSITE" id="PS50110"/>
    </source>
</evidence>
<feature type="compositionally biased region" description="Low complexity" evidence="6">
    <location>
        <begin position="255"/>
        <end position="270"/>
    </location>
</feature>
<evidence type="ECO:0000256" key="4">
    <source>
        <dbReference type="ARBA" id="ARBA00023242"/>
    </source>
</evidence>
<dbReference type="InterPro" id="IPR001789">
    <property type="entry name" value="Sig_transdc_resp-reg_receiver"/>
</dbReference>
<keyword evidence="10" id="KW-1185">Reference proteome</keyword>
<dbReference type="InterPro" id="IPR017930">
    <property type="entry name" value="Myb_dom"/>
</dbReference>
<dbReference type="InterPro" id="IPR044841">
    <property type="entry name" value="LUX/BOA-like"/>
</dbReference>
<dbReference type="SUPFAM" id="SSF52172">
    <property type="entry name" value="CheY-like"/>
    <property type="match status" value="1"/>
</dbReference>
<evidence type="ECO:0000256" key="2">
    <source>
        <dbReference type="ARBA" id="ARBA00023015"/>
    </source>
</evidence>
<dbReference type="InterPro" id="IPR009057">
    <property type="entry name" value="Homeodomain-like_sf"/>
</dbReference>
<dbReference type="AlphaFoldDB" id="A0A5A7RAE7"/>
<accession>A0A5A7RAE7</accession>
<dbReference type="InterPro" id="IPR006447">
    <property type="entry name" value="Myb_dom_plants"/>
</dbReference>
<feature type="domain" description="HTH myb-type" evidence="8">
    <location>
        <begin position="170"/>
        <end position="221"/>
    </location>
</feature>
<evidence type="ECO:0000313" key="10">
    <source>
        <dbReference type="Proteomes" id="UP000325081"/>
    </source>
</evidence>
<sequence>MLSAGKMKFDLILANVNSPDLHGFKLLQQAIAMDIPLILTGIEDNGFLAMRGIENGAYLYLRKPITKEVALCLWQYVTKEKIRFAREKERALPGPDCNAARGGGVEIREPRQPGNGNSGDVARMNKGKSKRNGRKSGGDDDDEEEEEDCELFGYRGAFSGNVKRKVCTEWTRELHDKFVQAVEELGEGRCFPKEILDLMDVPGLTRMQVASHLQKCRNHNWRAPEERRSNSGSQNPTADLTPSRPRRFGSMPKIAAKTKAATAAAASASKETSRGGGSTTPTAGEGSKTPPGGSDTEVQNGGGAHNVEVAAMPAPMPSRNTDDTPPYHPVFAPIGPLPGNVVPPAVAAAGSYPVNNPRNVSEDFLYNFNEMDYTGLSSQVVAAAAAAAGMLGGNIASSTGGGGGGGFQFEAIYRRHLDQNGGGSSADGRRQRNPGEAPANFGSDQDSEMTRSDR</sequence>
<evidence type="ECO:0000256" key="1">
    <source>
        <dbReference type="ARBA" id="ARBA00004123"/>
    </source>
</evidence>
<keyword evidence="3" id="KW-0804">Transcription</keyword>
<organism evidence="9 10">
    <name type="scientific">Striga asiatica</name>
    <name type="common">Asiatic witchweed</name>
    <name type="synonym">Buchnera asiatica</name>
    <dbReference type="NCBI Taxonomy" id="4170"/>
    <lineage>
        <taxon>Eukaryota</taxon>
        <taxon>Viridiplantae</taxon>
        <taxon>Streptophyta</taxon>
        <taxon>Embryophyta</taxon>
        <taxon>Tracheophyta</taxon>
        <taxon>Spermatophyta</taxon>
        <taxon>Magnoliopsida</taxon>
        <taxon>eudicotyledons</taxon>
        <taxon>Gunneridae</taxon>
        <taxon>Pentapetalae</taxon>
        <taxon>asterids</taxon>
        <taxon>lamiids</taxon>
        <taxon>Lamiales</taxon>
        <taxon>Orobanchaceae</taxon>
        <taxon>Buchnereae</taxon>
        <taxon>Striga</taxon>
    </lineage>
</organism>
<gene>
    <name evidence="9" type="ORF">STAS_31096</name>
</gene>
<dbReference type="GO" id="GO:0000160">
    <property type="term" value="P:phosphorelay signal transduction system"/>
    <property type="evidence" value="ECO:0007669"/>
    <property type="project" value="InterPro"/>
</dbReference>
<dbReference type="GO" id="GO:0005634">
    <property type="term" value="C:nucleus"/>
    <property type="evidence" value="ECO:0007669"/>
    <property type="project" value="UniProtKB-SubCell"/>
</dbReference>
<dbReference type="GO" id="GO:0003700">
    <property type="term" value="F:DNA-binding transcription factor activity"/>
    <property type="evidence" value="ECO:0007669"/>
    <property type="project" value="InterPro"/>
</dbReference>
<comment type="subcellular location">
    <subcellularLocation>
        <location evidence="1">Nucleus</location>
    </subcellularLocation>
</comment>
<feature type="region of interest" description="Disordered" evidence="6">
    <location>
        <begin position="416"/>
        <end position="454"/>
    </location>
</feature>
<dbReference type="OrthoDB" id="1675439at2759"/>
<dbReference type="PROSITE" id="PS51294">
    <property type="entry name" value="HTH_MYB"/>
    <property type="match status" value="1"/>
</dbReference>
<dbReference type="SUPFAM" id="SSF46689">
    <property type="entry name" value="Homeodomain-like"/>
    <property type="match status" value="1"/>
</dbReference>
<dbReference type="InterPro" id="IPR001005">
    <property type="entry name" value="SANT/Myb"/>
</dbReference>
<feature type="domain" description="Response regulatory" evidence="7">
    <location>
        <begin position="1"/>
        <end position="78"/>
    </location>
</feature>
<dbReference type="Gene3D" id="1.10.10.60">
    <property type="entry name" value="Homeodomain-like"/>
    <property type="match status" value="1"/>
</dbReference>
<name>A0A5A7RAE7_STRAF</name>
<dbReference type="Proteomes" id="UP000325081">
    <property type="component" value="Unassembled WGS sequence"/>
</dbReference>
<dbReference type="EMBL" id="BKCP01010626">
    <property type="protein sequence ID" value="GER53567.1"/>
    <property type="molecule type" value="Genomic_DNA"/>
</dbReference>
<dbReference type="Pfam" id="PF00249">
    <property type="entry name" value="Myb_DNA-binding"/>
    <property type="match status" value="1"/>
</dbReference>
<feature type="compositionally biased region" description="Basic residues" evidence="6">
    <location>
        <begin position="125"/>
        <end position="134"/>
    </location>
</feature>
<feature type="region of interest" description="Disordered" evidence="6">
    <location>
        <begin position="93"/>
        <end position="145"/>
    </location>
</feature>
<dbReference type="GO" id="GO:0003677">
    <property type="term" value="F:DNA binding"/>
    <property type="evidence" value="ECO:0007669"/>
    <property type="project" value="InterPro"/>
</dbReference>
<evidence type="ECO:0000256" key="5">
    <source>
        <dbReference type="PROSITE-ProRule" id="PRU00169"/>
    </source>
</evidence>
<dbReference type="PANTHER" id="PTHR31442:SF32">
    <property type="entry name" value="TWO-COMPONENT RESPONSE REGULATOR ORR21-LIKE"/>
    <property type="match status" value="1"/>
</dbReference>
<dbReference type="FunFam" id="1.10.10.60:FF:000007">
    <property type="entry name" value="Two-component response regulator"/>
    <property type="match status" value="1"/>
</dbReference>
<evidence type="ECO:0000259" key="8">
    <source>
        <dbReference type="PROSITE" id="PS51294"/>
    </source>
</evidence>
<dbReference type="Gene3D" id="3.40.50.2300">
    <property type="match status" value="1"/>
</dbReference>
<keyword evidence="2" id="KW-0805">Transcription regulation</keyword>
<comment type="caution">
    <text evidence="5">Lacks conserved residue(s) required for the propagation of feature annotation.</text>
</comment>
<reference evidence="10" key="1">
    <citation type="journal article" date="2019" name="Curr. Biol.">
        <title>Genome Sequence of Striga asiatica Provides Insight into the Evolution of Plant Parasitism.</title>
        <authorList>
            <person name="Yoshida S."/>
            <person name="Kim S."/>
            <person name="Wafula E.K."/>
            <person name="Tanskanen J."/>
            <person name="Kim Y.M."/>
            <person name="Honaas L."/>
            <person name="Yang Z."/>
            <person name="Spallek T."/>
            <person name="Conn C.E."/>
            <person name="Ichihashi Y."/>
            <person name="Cheong K."/>
            <person name="Cui S."/>
            <person name="Der J.P."/>
            <person name="Gundlach H."/>
            <person name="Jiao Y."/>
            <person name="Hori C."/>
            <person name="Ishida J.K."/>
            <person name="Kasahara H."/>
            <person name="Kiba T."/>
            <person name="Kim M.S."/>
            <person name="Koo N."/>
            <person name="Laohavisit A."/>
            <person name="Lee Y.H."/>
            <person name="Lumba S."/>
            <person name="McCourt P."/>
            <person name="Mortimer J.C."/>
            <person name="Mutuku J.M."/>
            <person name="Nomura T."/>
            <person name="Sasaki-Sekimoto Y."/>
            <person name="Seto Y."/>
            <person name="Wang Y."/>
            <person name="Wakatake T."/>
            <person name="Sakakibara H."/>
            <person name="Demura T."/>
            <person name="Yamaguchi S."/>
            <person name="Yoneyama K."/>
            <person name="Manabe R.I."/>
            <person name="Nelson D.C."/>
            <person name="Schulman A.H."/>
            <person name="Timko M.P."/>
            <person name="dePamphilis C.W."/>
            <person name="Choi D."/>
            <person name="Shirasu K."/>
        </authorList>
    </citation>
    <scope>NUCLEOTIDE SEQUENCE [LARGE SCALE GENOMIC DNA]</scope>
    <source>
        <strain evidence="10">cv. UVA1</strain>
    </source>
</reference>
<comment type="caution">
    <text evidence="9">The sequence shown here is derived from an EMBL/GenBank/DDBJ whole genome shotgun (WGS) entry which is preliminary data.</text>
</comment>